<dbReference type="Proteomes" id="UP000777438">
    <property type="component" value="Unassembled WGS sequence"/>
</dbReference>
<sequence length="129" mass="13364">MAPTTNRTTSSPSPSLLLLPAPPRPSSHIALPAAYRESLTAVLSTLKTSIKPSTLVVAATCPILEGSSPRRKSVRWTDAQSLLAGLYTLVSVICAQESIDVDIGAGPGSVALRMLTSLADGFSPSFSTV</sequence>
<name>A0A9P8VQY1_9HYPO</name>
<organism evidence="1 2">
    <name type="scientific">Thelonectria olida</name>
    <dbReference type="NCBI Taxonomy" id="1576542"/>
    <lineage>
        <taxon>Eukaryota</taxon>
        <taxon>Fungi</taxon>
        <taxon>Dikarya</taxon>
        <taxon>Ascomycota</taxon>
        <taxon>Pezizomycotina</taxon>
        <taxon>Sordariomycetes</taxon>
        <taxon>Hypocreomycetidae</taxon>
        <taxon>Hypocreales</taxon>
        <taxon>Nectriaceae</taxon>
        <taxon>Thelonectria</taxon>
    </lineage>
</organism>
<gene>
    <name evidence="1" type="ORF">B0T10DRAFT_279052</name>
</gene>
<accession>A0A9P8VQY1</accession>
<dbReference type="AlphaFoldDB" id="A0A9P8VQY1"/>
<dbReference type="EMBL" id="JAGPYM010000062">
    <property type="protein sequence ID" value="KAH6870946.1"/>
    <property type="molecule type" value="Genomic_DNA"/>
</dbReference>
<proteinExistence type="predicted"/>
<evidence type="ECO:0000313" key="1">
    <source>
        <dbReference type="EMBL" id="KAH6870946.1"/>
    </source>
</evidence>
<comment type="caution">
    <text evidence="1">The sequence shown here is derived from an EMBL/GenBank/DDBJ whole genome shotgun (WGS) entry which is preliminary data.</text>
</comment>
<protein>
    <submittedName>
        <fullName evidence="1">Uncharacterized protein</fullName>
    </submittedName>
</protein>
<reference evidence="1 2" key="1">
    <citation type="journal article" date="2021" name="Nat. Commun.">
        <title>Genetic determinants of endophytism in the Arabidopsis root mycobiome.</title>
        <authorList>
            <person name="Mesny F."/>
            <person name="Miyauchi S."/>
            <person name="Thiergart T."/>
            <person name="Pickel B."/>
            <person name="Atanasova L."/>
            <person name="Karlsson M."/>
            <person name="Huettel B."/>
            <person name="Barry K.W."/>
            <person name="Haridas S."/>
            <person name="Chen C."/>
            <person name="Bauer D."/>
            <person name="Andreopoulos W."/>
            <person name="Pangilinan J."/>
            <person name="LaButti K."/>
            <person name="Riley R."/>
            <person name="Lipzen A."/>
            <person name="Clum A."/>
            <person name="Drula E."/>
            <person name="Henrissat B."/>
            <person name="Kohler A."/>
            <person name="Grigoriev I.V."/>
            <person name="Martin F.M."/>
            <person name="Hacquard S."/>
        </authorList>
    </citation>
    <scope>NUCLEOTIDE SEQUENCE [LARGE SCALE GENOMIC DNA]</scope>
    <source>
        <strain evidence="1 2">MPI-CAGE-CH-0241</strain>
    </source>
</reference>
<keyword evidence="2" id="KW-1185">Reference proteome</keyword>
<dbReference type="OrthoDB" id="330671at2759"/>
<evidence type="ECO:0000313" key="2">
    <source>
        <dbReference type="Proteomes" id="UP000777438"/>
    </source>
</evidence>